<evidence type="ECO:0000313" key="2">
    <source>
        <dbReference type="EMBL" id="OHA51941.1"/>
    </source>
</evidence>
<evidence type="ECO:0000313" key="3">
    <source>
        <dbReference type="Proteomes" id="UP000176951"/>
    </source>
</evidence>
<evidence type="ECO:0008006" key="4">
    <source>
        <dbReference type="Google" id="ProtNLM"/>
    </source>
</evidence>
<dbReference type="Proteomes" id="UP000176951">
    <property type="component" value="Unassembled WGS sequence"/>
</dbReference>
<gene>
    <name evidence="2" type="ORF">A3A97_01955</name>
</gene>
<accession>A0A1G2PWF1</accession>
<keyword evidence="1" id="KW-1133">Transmembrane helix</keyword>
<organism evidence="2 3">
    <name type="scientific">Candidatus Terrybacteria bacterium RIFCSPLOWO2_01_FULL_40_23</name>
    <dbReference type="NCBI Taxonomy" id="1802366"/>
    <lineage>
        <taxon>Bacteria</taxon>
        <taxon>Candidatus Terryibacteriota</taxon>
    </lineage>
</organism>
<protein>
    <recommendedName>
        <fullName evidence="4">AtpZ/AtpI family protein</fullName>
    </recommendedName>
</protein>
<dbReference type="InterPro" id="IPR032820">
    <property type="entry name" value="ATPase_put"/>
</dbReference>
<comment type="caution">
    <text evidence="2">The sequence shown here is derived from an EMBL/GenBank/DDBJ whole genome shotgun (WGS) entry which is preliminary data.</text>
</comment>
<feature type="transmembrane region" description="Helical" evidence="1">
    <location>
        <begin position="57"/>
        <end position="76"/>
    </location>
</feature>
<proteinExistence type="predicted"/>
<dbReference type="AlphaFoldDB" id="A0A1G2PWF1"/>
<dbReference type="EMBL" id="MHSW01000016">
    <property type="protein sequence ID" value="OHA51941.1"/>
    <property type="molecule type" value="Genomic_DNA"/>
</dbReference>
<keyword evidence="1" id="KW-0472">Membrane</keyword>
<feature type="transmembrane region" description="Helical" evidence="1">
    <location>
        <begin position="21"/>
        <end position="45"/>
    </location>
</feature>
<reference evidence="2 3" key="1">
    <citation type="journal article" date="2016" name="Nat. Commun.">
        <title>Thousands of microbial genomes shed light on interconnected biogeochemical processes in an aquifer system.</title>
        <authorList>
            <person name="Anantharaman K."/>
            <person name="Brown C.T."/>
            <person name="Hug L.A."/>
            <person name="Sharon I."/>
            <person name="Castelle C.J."/>
            <person name="Probst A.J."/>
            <person name="Thomas B.C."/>
            <person name="Singh A."/>
            <person name="Wilkins M.J."/>
            <person name="Karaoz U."/>
            <person name="Brodie E.L."/>
            <person name="Williams K.H."/>
            <person name="Hubbard S.S."/>
            <person name="Banfield J.F."/>
        </authorList>
    </citation>
    <scope>NUCLEOTIDE SEQUENCE [LARGE SCALE GENOMIC DNA]</scope>
</reference>
<sequence length="92" mass="10298">MNNQSDNNTDKNKNTASNAAFSSAFALGWEMGYTITVPLVLFALLGRFADKYFSTSPVFLLTGIILSIFVSVFLLYHKVKRIIKEQEEGNKT</sequence>
<dbReference type="Pfam" id="PF09527">
    <property type="entry name" value="ATPase_gene1"/>
    <property type="match status" value="1"/>
</dbReference>
<evidence type="ECO:0000256" key="1">
    <source>
        <dbReference type="SAM" id="Phobius"/>
    </source>
</evidence>
<keyword evidence="1" id="KW-0812">Transmembrane</keyword>
<name>A0A1G2PWF1_9BACT</name>